<evidence type="ECO:0000256" key="3">
    <source>
        <dbReference type="ARBA" id="ARBA00022692"/>
    </source>
</evidence>
<evidence type="ECO:0000313" key="9">
    <source>
        <dbReference type="EMBL" id="ORA83692.1"/>
    </source>
</evidence>
<dbReference type="EMBL" id="MVHV01000007">
    <property type="protein sequence ID" value="ORA83692.1"/>
    <property type="molecule type" value="Genomic_DNA"/>
</dbReference>
<feature type="transmembrane region" description="Helical" evidence="7">
    <location>
        <begin position="29"/>
        <end position="48"/>
    </location>
</feature>
<dbReference type="PANTHER" id="PTHR34697:SF2">
    <property type="entry name" value="PHOSPHATIDYLGLYCEROL LYSYLTRANSFERASE"/>
    <property type="match status" value="1"/>
</dbReference>
<comment type="subcellular location">
    <subcellularLocation>
        <location evidence="1">Cell membrane</location>
        <topology evidence="1">Multi-pass membrane protein</topology>
    </subcellularLocation>
</comment>
<dbReference type="PANTHER" id="PTHR34697">
    <property type="entry name" value="PHOSPHATIDYLGLYCEROL LYSYLTRANSFERASE"/>
    <property type="match status" value="1"/>
</dbReference>
<organism evidence="9 10">
    <name type="scientific">Mycobacterium malmoense</name>
    <dbReference type="NCBI Taxonomy" id="1780"/>
    <lineage>
        <taxon>Bacteria</taxon>
        <taxon>Bacillati</taxon>
        <taxon>Actinomycetota</taxon>
        <taxon>Actinomycetes</taxon>
        <taxon>Mycobacteriales</taxon>
        <taxon>Mycobacteriaceae</taxon>
        <taxon>Mycobacterium</taxon>
    </lineage>
</organism>
<feature type="region of interest" description="Disordered" evidence="6">
    <location>
        <begin position="463"/>
        <end position="487"/>
    </location>
</feature>
<keyword evidence="4 7" id="KW-1133">Transmembrane helix</keyword>
<comment type="caution">
    <text evidence="9">The sequence shown here is derived from an EMBL/GenBank/DDBJ whole genome shotgun (WGS) entry which is preliminary data.</text>
</comment>
<protein>
    <recommendedName>
        <fullName evidence="8">Phosphatidylglycerol lysyltransferase C-terminal domain-containing protein</fullName>
    </recommendedName>
</protein>
<feature type="domain" description="Phosphatidylglycerol lysyltransferase C-terminal" evidence="8">
    <location>
        <begin position="141"/>
        <end position="439"/>
    </location>
</feature>
<evidence type="ECO:0000256" key="6">
    <source>
        <dbReference type="SAM" id="MobiDB-lite"/>
    </source>
</evidence>
<dbReference type="RefSeq" id="WP_230981598.1">
    <property type="nucleotide sequence ID" value="NZ_CP060015.1"/>
</dbReference>
<evidence type="ECO:0000256" key="2">
    <source>
        <dbReference type="ARBA" id="ARBA00022475"/>
    </source>
</evidence>
<keyword evidence="10" id="KW-1185">Reference proteome</keyword>
<keyword evidence="3 7" id="KW-0812">Transmembrane</keyword>
<evidence type="ECO:0000256" key="5">
    <source>
        <dbReference type="ARBA" id="ARBA00023136"/>
    </source>
</evidence>
<gene>
    <name evidence="9" type="ORF">BST29_09155</name>
</gene>
<feature type="transmembrane region" description="Helical" evidence="7">
    <location>
        <begin position="91"/>
        <end position="124"/>
    </location>
</feature>
<evidence type="ECO:0000256" key="4">
    <source>
        <dbReference type="ARBA" id="ARBA00022989"/>
    </source>
</evidence>
<accession>A0ABX3ST50</accession>
<evidence type="ECO:0000313" key="10">
    <source>
        <dbReference type="Proteomes" id="UP000243140"/>
    </source>
</evidence>
<dbReference type="InterPro" id="IPR051211">
    <property type="entry name" value="PG_lysyltransferase"/>
</dbReference>
<dbReference type="InterPro" id="IPR024320">
    <property type="entry name" value="LPG_synthase_C"/>
</dbReference>
<keyword evidence="5 7" id="KW-0472">Membrane</keyword>
<dbReference type="Proteomes" id="UP000243140">
    <property type="component" value="Unassembled WGS sequence"/>
</dbReference>
<evidence type="ECO:0000256" key="1">
    <source>
        <dbReference type="ARBA" id="ARBA00004651"/>
    </source>
</evidence>
<evidence type="ECO:0000256" key="7">
    <source>
        <dbReference type="SAM" id="Phobius"/>
    </source>
</evidence>
<sequence length="506" mass="55602">MGISQKSDAAATRGRERVLVRADVRAARLISLLMPLCVLGWLALLTVRERLGYGAVAPGRFGWSVALLVAAALIARGIFLGRPVTTGHAMVAAAAVAAGLCAHFLSFGALGNVLVAGSGLALMWPTAARPQPELLGQVWALVNATRGDPLAPFAMHSSKSYHLNAEKSAAIAYRTRLGFAVVSGDPIGDVTQFEDLVADFVRMCRGRGWQIIVLAGGERHLGLWRKKTVGVPMLAVPIGRDVVVDVRRFTLTGRRYRNLRQAVQRTHNRGVTTEIVDERELDDALAGELTEVLYAAHRAARTERGFCMSLDGALQGRYPGIRLAVARDRRGRVVAFHRYATAGEGSEVSLDVPFRRPDAPNGIDERLSVDMITDAKTHGALRLSLAFAAFPEIFDAARPGPLQRVAYRLIHLLDPLIRLESLYRYLSKFHALAQRRYVVLCVHHIPAALVVLLSLEFMPHPRRGRQRGSGGIGRVRRRRAKPEPAARDHLGYHPHIVRFLGRRPRQ</sequence>
<evidence type="ECO:0000259" key="8">
    <source>
        <dbReference type="Pfam" id="PF09924"/>
    </source>
</evidence>
<dbReference type="Pfam" id="PF09924">
    <property type="entry name" value="LPG_synthase_C"/>
    <property type="match status" value="1"/>
</dbReference>
<reference evidence="9 10" key="1">
    <citation type="submission" date="2017-02" db="EMBL/GenBank/DDBJ databases">
        <title>The new phylogeny of genus Mycobacterium.</title>
        <authorList>
            <person name="Tortoli E."/>
            <person name="Trovato A."/>
            <person name="Cirillo D.M."/>
        </authorList>
    </citation>
    <scope>NUCLEOTIDE SEQUENCE [LARGE SCALE GENOMIC DNA]</scope>
    <source>
        <strain evidence="9 10">IP1130001</strain>
    </source>
</reference>
<keyword evidence="2" id="KW-1003">Cell membrane</keyword>
<name>A0ABX3ST50_MYCMA</name>
<proteinExistence type="predicted"/>
<feature type="transmembrane region" description="Helical" evidence="7">
    <location>
        <begin position="60"/>
        <end position="79"/>
    </location>
</feature>